<dbReference type="GO" id="GO:0000155">
    <property type="term" value="F:phosphorelay sensor kinase activity"/>
    <property type="evidence" value="ECO:0007669"/>
    <property type="project" value="InterPro"/>
</dbReference>
<name>A0AAP2DUA9_9BACT</name>
<dbReference type="SUPFAM" id="SSF47384">
    <property type="entry name" value="Homodimeric domain of signal transducing histidine kinase"/>
    <property type="match status" value="1"/>
</dbReference>
<dbReference type="SMART" id="SM00388">
    <property type="entry name" value="HisKA"/>
    <property type="match status" value="1"/>
</dbReference>
<feature type="transmembrane region" description="Helical" evidence="8">
    <location>
        <begin position="161"/>
        <end position="182"/>
    </location>
</feature>
<keyword evidence="8" id="KW-0472">Membrane</keyword>
<organism evidence="10 11">
    <name type="scientific">Chryseosolibacter histidini</name>
    <dbReference type="NCBI Taxonomy" id="2782349"/>
    <lineage>
        <taxon>Bacteria</taxon>
        <taxon>Pseudomonadati</taxon>
        <taxon>Bacteroidota</taxon>
        <taxon>Cytophagia</taxon>
        <taxon>Cytophagales</taxon>
        <taxon>Chryseotaleaceae</taxon>
        <taxon>Chryseosolibacter</taxon>
    </lineage>
</organism>
<feature type="domain" description="Histidine kinase" evidence="9">
    <location>
        <begin position="248"/>
        <end position="466"/>
    </location>
</feature>
<dbReference type="InterPro" id="IPR005467">
    <property type="entry name" value="His_kinase_dom"/>
</dbReference>
<keyword evidence="4" id="KW-0808">Transferase</keyword>
<dbReference type="FunFam" id="3.30.565.10:FF:000006">
    <property type="entry name" value="Sensor histidine kinase WalK"/>
    <property type="match status" value="1"/>
</dbReference>
<dbReference type="Pfam" id="PF00512">
    <property type="entry name" value="HisKA"/>
    <property type="match status" value="1"/>
</dbReference>
<dbReference type="SUPFAM" id="SSF55874">
    <property type="entry name" value="ATPase domain of HSP90 chaperone/DNA topoisomerase II/histidine kinase"/>
    <property type="match status" value="1"/>
</dbReference>
<dbReference type="EC" id="2.7.13.3" evidence="2"/>
<dbReference type="Gene3D" id="1.10.287.130">
    <property type="match status" value="1"/>
</dbReference>
<dbReference type="InterPro" id="IPR036890">
    <property type="entry name" value="HATPase_C_sf"/>
</dbReference>
<keyword evidence="3" id="KW-0597">Phosphoprotein</keyword>
<evidence type="ECO:0000256" key="3">
    <source>
        <dbReference type="ARBA" id="ARBA00022553"/>
    </source>
</evidence>
<evidence type="ECO:0000313" key="11">
    <source>
        <dbReference type="Proteomes" id="UP001319200"/>
    </source>
</evidence>
<evidence type="ECO:0000259" key="9">
    <source>
        <dbReference type="PROSITE" id="PS50109"/>
    </source>
</evidence>
<dbReference type="SMART" id="SM00387">
    <property type="entry name" value="HATPase_c"/>
    <property type="match status" value="1"/>
</dbReference>
<evidence type="ECO:0000256" key="6">
    <source>
        <dbReference type="ARBA" id="ARBA00023012"/>
    </source>
</evidence>
<dbReference type="Proteomes" id="UP001319200">
    <property type="component" value="Unassembled WGS sequence"/>
</dbReference>
<dbReference type="InterPro" id="IPR036097">
    <property type="entry name" value="HisK_dim/P_sf"/>
</dbReference>
<keyword evidence="7" id="KW-0175">Coiled coil</keyword>
<feature type="transmembrane region" description="Helical" evidence="8">
    <location>
        <begin position="55"/>
        <end position="72"/>
    </location>
</feature>
<comment type="catalytic activity">
    <reaction evidence="1">
        <text>ATP + protein L-histidine = ADP + protein N-phospho-L-histidine.</text>
        <dbReference type="EC" id="2.7.13.3"/>
    </reaction>
</comment>
<dbReference type="PANTHER" id="PTHR43711">
    <property type="entry name" value="TWO-COMPONENT HISTIDINE KINASE"/>
    <property type="match status" value="1"/>
</dbReference>
<dbReference type="InterPro" id="IPR003661">
    <property type="entry name" value="HisK_dim/P_dom"/>
</dbReference>
<dbReference type="PROSITE" id="PS50109">
    <property type="entry name" value="HIS_KIN"/>
    <property type="match status" value="1"/>
</dbReference>
<comment type="caution">
    <text evidence="10">The sequence shown here is derived from an EMBL/GenBank/DDBJ whole genome shotgun (WGS) entry which is preliminary data.</text>
</comment>
<dbReference type="InterPro" id="IPR004358">
    <property type="entry name" value="Sig_transdc_His_kin-like_C"/>
</dbReference>
<dbReference type="EMBL" id="JAHESF010000068">
    <property type="protein sequence ID" value="MBT1701372.1"/>
    <property type="molecule type" value="Genomic_DNA"/>
</dbReference>
<gene>
    <name evidence="10" type="ORF">KK083_31050</name>
</gene>
<keyword evidence="5 10" id="KW-0418">Kinase</keyword>
<evidence type="ECO:0000256" key="7">
    <source>
        <dbReference type="SAM" id="Coils"/>
    </source>
</evidence>
<sequence>MILKELERYFIAPRHHADAPLFYRYKLLLNASVFTSLFSSLYLIVSIAIRFQPGVYLMIFNVAGFLLLPFLMKTRMPIRTIGNLYVTTGTLAVVILIGYSGGIESPVFPWLIAPPVLALLTAGKMDAIAWATVSLACITTFIVYTIPGNPFPVRYQHDTRLFFVLLSSSGVVLIVVTISMIFESNTSKALASLTQQKKALQESQEELAARHQEIVEKNNTLAAQKEELLITSEQLKELNEKKDYLMEVLAHDLKSPLANIQGLIGLINTDHFQAGSVENDVVKLIVDSSRKSQVLIDKILNSENLENIVYNLRLETVDVSAIVSKVVDGFREIAARKNIQIKLLIDATQHCMATADKVYLVQVFENLLNNAIKFSLPGKQVFVSVICNGALVRTEVRDEGPGIAQDEMHMLFKKFKKLSNKPTAGESSSGLGLSIVKHYTELLKGRVWCESERGQGASFVVELPSS</sequence>
<dbReference type="PANTHER" id="PTHR43711:SF26">
    <property type="entry name" value="SENSOR HISTIDINE KINASE RCSC"/>
    <property type="match status" value="1"/>
</dbReference>
<protein>
    <recommendedName>
        <fullName evidence="2">histidine kinase</fullName>
        <ecNumber evidence="2">2.7.13.3</ecNumber>
    </recommendedName>
</protein>
<dbReference type="PRINTS" id="PR00344">
    <property type="entry name" value="BCTRLSENSOR"/>
</dbReference>
<keyword evidence="8" id="KW-1133">Transmembrane helix</keyword>
<keyword evidence="11" id="KW-1185">Reference proteome</keyword>
<feature type="transmembrane region" description="Helical" evidence="8">
    <location>
        <begin position="27"/>
        <end position="49"/>
    </location>
</feature>
<feature type="transmembrane region" description="Helical" evidence="8">
    <location>
        <begin position="84"/>
        <end position="108"/>
    </location>
</feature>
<evidence type="ECO:0000256" key="5">
    <source>
        <dbReference type="ARBA" id="ARBA00022777"/>
    </source>
</evidence>
<dbReference type="InterPro" id="IPR003594">
    <property type="entry name" value="HATPase_dom"/>
</dbReference>
<evidence type="ECO:0000256" key="4">
    <source>
        <dbReference type="ARBA" id="ARBA00022679"/>
    </source>
</evidence>
<proteinExistence type="predicted"/>
<evidence type="ECO:0000256" key="1">
    <source>
        <dbReference type="ARBA" id="ARBA00000085"/>
    </source>
</evidence>
<accession>A0AAP2DUA9</accession>
<dbReference type="AlphaFoldDB" id="A0AAP2DUA9"/>
<dbReference type="CDD" id="cd00075">
    <property type="entry name" value="HATPase"/>
    <property type="match status" value="1"/>
</dbReference>
<keyword evidence="6" id="KW-0902">Two-component regulatory system</keyword>
<dbReference type="Pfam" id="PF02518">
    <property type="entry name" value="HATPase_c"/>
    <property type="match status" value="1"/>
</dbReference>
<feature type="coiled-coil region" evidence="7">
    <location>
        <begin position="190"/>
        <end position="241"/>
    </location>
</feature>
<evidence type="ECO:0000256" key="8">
    <source>
        <dbReference type="SAM" id="Phobius"/>
    </source>
</evidence>
<reference evidence="10 11" key="1">
    <citation type="submission" date="2021-05" db="EMBL/GenBank/DDBJ databases">
        <title>A Polyphasic approach of four new species of the genus Ohtaekwangia: Ohtaekwangia histidinii sp. nov., Ohtaekwangia cretensis sp. nov., Ohtaekwangia indiensis sp. nov., Ohtaekwangia reichenbachii sp. nov. from diverse environment.</title>
        <authorList>
            <person name="Octaviana S."/>
        </authorList>
    </citation>
    <scope>NUCLEOTIDE SEQUENCE [LARGE SCALE GENOMIC DNA]</scope>
    <source>
        <strain evidence="10 11">PWU4</strain>
    </source>
</reference>
<dbReference type="RefSeq" id="WP_254170055.1">
    <property type="nucleotide sequence ID" value="NZ_JAHESF010000068.1"/>
</dbReference>
<evidence type="ECO:0000313" key="10">
    <source>
        <dbReference type="EMBL" id="MBT1701372.1"/>
    </source>
</evidence>
<dbReference type="InterPro" id="IPR050736">
    <property type="entry name" value="Sensor_HK_Regulatory"/>
</dbReference>
<evidence type="ECO:0000256" key="2">
    <source>
        <dbReference type="ARBA" id="ARBA00012438"/>
    </source>
</evidence>
<dbReference type="Gene3D" id="3.30.565.10">
    <property type="entry name" value="Histidine kinase-like ATPase, C-terminal domain"/>
    <property type="match status" value="1"/>
</dbReference>
<feature type="transmembrane region" description="Helical" evidence="8">
    <location>
        <begin position="128"/>
        <end position="149"/>
    </location>
</feature>
<dbReference type="CDD" id="cd00082">
    <property type="entry name" value="HisKA"/>
    <property type="match status" value="1"/>
</dbReference>
<keyword evidence="8" id="KW-0812">Transmembrane</keyword>